<keyword evidence="3" id="KW-1185">Reference proteome</keyword>
<proteinExistence type="predicted"/>
<feature type="region of interest" description="Disordered" evidence="1">
    <location>
        <begin position="106"/>
        <end position="129"/>
    </location>
</feature>
<reference evidence="2" key="3">
    <citation type="submission" date="2025-09" db="UniProtKB">
        <authorList>
            <consortium name="Ensembl"/>
        </authorList>
    </citation>
    <scope>IDENTIFICATION</scope>
</reference>
<dbReference type="AlphaFoldDB" id="A0A7N9CHJ0"/>
<protein>
    <submittedName>
        <fullName evidence="2">Uncharacterized protein</fullName>
    </submittedName>
</protein>
<name>A0A7N9CHJ0_MACFA</name>
<accession>A0A7N9CHJ0</accession>
<reference evidence="2 3" key="1">
    <citation type="submission" date="2013-03" db="EMBL/GenBank/DDBJ databases">
        <authorList>
            <person name="Warren W."/>
            <person name="Wilson R.K."/>
        </authorList>
    </citation>
    <scope>NUCLEOTIDE SEQUENCE</scope>
</reference>
<dbReference type="Ensembl" id="ENSMFAT00000101700.1">
    <property type="protein sequence ID" value="ENSMFAP00000051138.1"/>
    <property type="gene ID" value="ENSMFAG00000058897.1"/>
</dbReference>
<reference evidence="2" key="2">
    <citation type="submission" date="2025-08" db="UniProtKB">
        <authorList>
            <consortium name="Ensembl"/>
        </authorList>
    </citation>
    <scope>IDENTIFICATION</scope>
</reference>
<dbReference type="Proteomes" id="UP000233100">
    <property type="component" value="Chromosome 4"/>
</dbReference>
<evidence type="ECO:0000313" key="2">
    <source>
        <dbReference type="Ensembl" id="ENSMFAP00000051138.1"/>
    </source>
</evidence>
<organism evidence="2 3">
    <name type="scientific">Macaca fascicularis</name>
    <name type="common">Crab-eating macaque</name>
    <name type="synonym">Cynomolgus monkey</name>
    <dbReference type="NCBI Taxonomy" id="9541"/>
    <lineage>
        <taxon>Eukaryota</taxon>
        <taxon>Metazoa</taxon>
        <taxon>Chordata</taxon>
        <taxon>Craniata</taxon>
        <taxon>Vertebrata</taxon>
        <taxon>Euteleostomi</taxon>
        <taxon>Mammalia</taxon>
        <taxon>Eutheria</taxon>
        <taxon>Euarchontoglires</taxon>
        <taxon>Primates</taxon>
        <taxon>Haplorrhini</taxon>
        <taxon>Catarrhini</taxon>
        <taxon>Cercopithecidae</taxon>
        <taxon>Cercopithecinae</taxon>
        <taxon>Macaca</taxon>
    </lineage>
</organism>
<dbReference type="GeneTree" id="ENSGT01030000238095"/>
<evidence type="ECO:0000256" key="1">
    <source>
        <dbReference type="SAM" id="MobiDB-lite"/>
    </source>
</evidence>
<sequence length="129" mass="14763">MTMHKMPWRTRRPMVESDPMCQSRPSSDHIPQCYFSHFKESGPGVVAHSCNPSTLRRADHLRLEVLRSAWPTWRNSVSAKNTKKLARRGGGHLQSQLLRRLRQERDVNPGGGACNEPRSHHCTPAWVTE</sequence>
<evidence type="ECO:0000313" key="3">
    <source>
        <dbReference type="Proteomes" id="UP000233100"/>
    </source>
</evidence>